<evidence type="ECO:0000256" key="1">
    <source>
        <dbReference type="SAM" id="MobiDB-lite"/>
    </source>
</evidence>
<protein>
    <submittedName>
        <fullName evidence="2">Uncharacterized protein</fullName>
    </submittedName>
</protein>
<name>A0ABU1U786_9MICC</name>
<dbReference type="EMBL" id="JAVDVQ010000001">
    <property type="protein sequence ID" value="MDR7081054.1"/>
    <property type="molecule type" value="Genomic_DNA"/>
</dbReference>
<organism evidence="2 3">
    <name type="scientific">Arthrobacter ginsengisoli</name>
    <dbReference type="NCBI Taxonomy" id="1356565"/>
    <lineage>
        <taxon>Bacteria</taxon>
        <taxon>Bacillati</taxon>
        <taxon>Actinomycetota</taxon>
        <taxon>Actinomycetes</taxon>
        <taxon>Micrococcales</taxon>
        <taxon>Micrococcaceae</taxon>
        <taxon>Arthrobacter</taxon>
    </lineage>
</organism>
<accession>A0ABU1U786</accession>
<proteinExistence type="predicted"/>
<evidence type="ECO:0000313" key="3">
    <source>
        <dbReference type="Proteomes" id="UP001252243"/>
    </source>
</evidence>
<sequence>MSPISSARQPQALHRELLDRARHQPQSVDQCQRGYAIPNGQGSNSWPAASFAPQPDLIEGNVSCPHCKNRKDRDAEYPES</sequence>
<feature type="region of interest" description="Disordered" evidence="1">
    <location>
        <begin position="21"/>
        <end position="54"/>
    </location>
</feature>
<gene>
    <name evidence="2" type="ORF">J2X01_000323</name>
</gene>
<comment type="caution">
    <text evidence="2">The sequence shown here is derived from an EMBL/GenBank/DDBJ whole genome shotgun (WGS) entry which is preliminary data.</text>
</comment>
<reference evidence="2 3" key="1">
    <citation type="submission" date="2023-07" db="EMBL/GenBank/DDBJ databases">
        <title>Sorghum-associated microbial communities from plants grown in Nebraska, USA.</title>
        <authorList>
            <person name="Schachtman D."/>
        </authorList>
    </citation>
    <scope>NUCLEOTIDE SEQUENCE [LARGE SCALE GENOMIC DNA]</scope>
    <source>
        <strain evidence="2 3">BE167</strain>
    </source>
</reference>
<keyword evidence="3" id="KW-1185">Reference proteome</keyword>
<dbReference type="Proteomes" id="UP001252243">
    <property type="component" value="Unassembled WGS sequence"/>
</dbReference>
<evidence type="ECO:0000313" key="2">
    <source>
        <dbReference type="EMBL" id="MDR7081054.1"/>
    </source>
</evidence>